<keyword evidence="4" id="KW-0620">Polyamine biosynthesis</keyword>
<feature type="compositionally biased region" description="Low complexity" evidence="5">
    <location>
        <begin position="319"/>
        <end position="336"/>
    </location>
</feature>
<dbReference type="PANTHER" id="PTHR11570:SF0">
    <property type="entry name" value="S-ADENOSYLMETHIONINE DECARBOXYLASE PROENZYME"/>
    <property type="match status" value="1"/>
</dbReference>
<evidence type="ECO:0000256" key="3">
    <source>
        <dbReference type="ARBA" id="ARBA00023066"/>
    </source>
</evidence>
<dbReference type="InterPro" id="IPR048283">
    <property type="entry name" value="AdoMetDC-like"/>
</dbReference>
<evidence type="ECO:0000313" key="7">
    <source>
        <dbReference type="Proteomes" id="UP000696485"/>
    </source>
</evidence>
<organism evidence="6 7">
    <name type="scientific">Podila minutissima</name>
    <dbReference type="NCBI Taxonomy" id="64525"/>
    <lineage>
        <taxon>Eukaryota</taxon>
        <taxon>Fungi</taxon>
        <taxon>Fungi incertae sedis</taxon>
        <taxon>Mucoromycota</taxon>
        <taxon>Mortierellomycotina</taxon>
        <taxon>Mortierellomycetes</taxon>
        <taxon>Mortierellales</taxon>
        <taxon>Mortierellaceae</taxon>
        <taxon>Podila</taxon>
    </lineage>
</organism>
<comment type="caution">
    <text evidence="6">The sequence shown here is derived from an EMBL/GenBank/DDBJ whole genome shotgun (WGS) entry which is preliminary data.</text>
</comment>
<feature type="region of interest" description="Disordered" evidence="5">
    <location>
        <begin position="454"/>
        <end position="480"/>
    </location>
</feature>
<accession>A0A9P5SQT3</accession>
<protein>
    <submittedName>
        <fullName evidence="6">Spermidine resistance protein</fullName>
    </submittedName>
</protein>
<dbReference type="GO" id="GO:0005829">
    <property type="term" value="C:cytosol"/>
    <property type="evidence" value="ECO:0007669"/>
    <property type="project" value="TreeGrafter"/>
</dbReference>
<dbReference type="GO" id="GO:0006597">
    <property type="term" value="P:spermine biosynthetic process"/>
    <property type="evidence" value="ECO:0007669"/>
    <property type="project" value="TreeGrafter"/>
</dbReference>
<evidence type="ECO:0000256" key="4">
    <source>
        <dbReference type="ARBA" id="ARBA00023115"/>
    </source>
</evidence>
<dbReference type="InterPro" id="IPR016067">
    <property type="entry name" value="S-AdoMet_deCO2ase_core"/>
</dbReference>
<dbReference type="PROSITE" id="PS01336">
    <property type="entry name" value="ADOMETDC"/>
    <property type="match status" value="1"/>
</dbReference>
<evidence type="ECO:0000313" key="6">
    <source>
        <dbReference type="EMBL" id="KAF9336292.1"/>
    </source>
</evidence>
<dbReference type="EMBL" id="JAAAUY010000065">
    <property type="protein sequence ID" value="KAF9336292.1"/>
    <property type="molecule type" value="Genomic_DNA"/>
</dbReference>
<dbReference type="GO" id="GO:0004014">
    <property type="term" value="F:adenosylmethionine decarboxylase activity"/>
    <property type="evidence" value="ECO:0007669"/>
    <property type="project" value="InterPro"/>
</dbReference>
<dbReference type="SUPFAM" id="SSF56276">
    <property type="entry name" value="S-adenosylmethionine decarboxylase"/>
    <property type="match status" value="2"/>
</dbReference>
<gene>
    <name evidence="6" type="primary">SPE2</name>
    <name evidence="6" type="ORF">BG006_009139</name>
</gene>
<name>A0A9P5SQT3_9FUNG</name>
<sequence length="568" mass="62368">MTVPVPAHPAQAASGELKAAALNHLNNNSDNTTFTADDLIPTTTAANATPATVTPVAHLHDNEAGFSNDAFLDTTNDTQEAGSFEGPEKLLEIWFGPAPYLLQGIRTIPDELVKDISEEDTLGGSDRYGLRIVPKPVWDEMLAIVKCQVLNTIQNDCMDAFLLSESSFFVYPHKLILKTCGTTTLLMALPKILEIAQNYCGLEKVWRVFYSRKTFMFPDRQLHVHRDWKDEVAFLDRHFDHGSAYTVGKVNGDHWCLYLTAPQDDCLSHITSRRNSVTSDVAESVQACDINDEVVVVGGHENAPLSIDTRECLSGKVESPASPGSPRSPSYSSSSSVASSSSSISVASSASSASYLYPSHDQTVEILMTNLNHEAMKRFYQRPDDVPGTVGGVRVDQETGLAGLFPQAQLDSFLFTPCGYSANALQDGNYYTIHVTPEPVCSYASFETNIPVSLRSKSKSRSGSSSASEDGEEKKEDVISKATYTGPETVTELISKVVEIFQPGTMSVTVFSSHMTEDGQTETDRQIARRQRHLVKAMGRVPGFTRTDRILYEFEGCDLIFGHYELRK</sequence>
<dbReference type="Pfam" id="PF01536">
    <property type="entry name" value="SAM_decarbox"/>
    <property type="match status" value="3"/>
</dbReference>
<dbReference type="Gene3D" id="3.60.90.10">
    <property type="entry name" value="S-adenosylmethionine decarboxylase"/>
    <property type="match status" value="2"/>
</dbReference>
<dbReference type="InterPro" id="IPR018166">
    <property type="entry name" value="S-AdoMet_deCO2ase_CS"/>
</dbReference>
<feature type="region of interest" description="Disordered" evidence="5">
    <location>
        <begin position="314"/>
        <end position="336"/>
    </location>
</feature>
<keyword evidence="7" id="KW-1185">Reference proteome</keyword>
<dbReference type="Proteomes" id="UP000696485">
    <property type="component" value="Unassembled WGS sequence"/>
</dbReference>
<proteinExistence type="inferred from homology"/>
<evidence type="ECO:0000256" key="1">
    <source>
        <dbReference type="ARBA" id="ARBA00004911"/>
    </source>
</evidence>
<comment type="similarity">
    <text evidence="2">Belongs to the eukaryotic AdoMetDC family.</text>
</comment>
<dbReference type="GO" id="GO:0008295">
    <property type="term" value="P:spermidine biosynthetic process"/>
    <property type="evidence" value="ECO:0007669"/>
    <property type="project" value="UniProtKB-KW"/>
</dbReference>
<dbReference type="PANTHER" id="PTHR11570">
    <property type="entry name" value="S-ADENOSYLMETHIONINE DECARBOXYLASE"/>
    <property type="match status" value="1"/>
</dbReference>
<evidence type="ECO:0000256" key="5">
    <source>
        <dbReference type="SAM" id="MobiDB-lite"/>
    </source>
</evidence>
<evidence type="ECO:0000256" key="2">
    <source>
        <dbReference type="ARBA" id="ARBA00008466"/>
    </source>
</evidence>
<keyword evidence="3" id="KW-0745">Spermidine biosynthesis</keyword>
<dbReference type="AlphaFoldDB" id="A0A9P5SQT3"/>
<comment type="pathway">
    <text evidence="1">Amine and polyamine biosynthesis; S-adenosylmethioninamine biosynthesis; S-adenosylmethioninamine from S-adenosyl-L-methionine: step 1/1.</text>
</comment>
<reference evidence="6" key="1">
    <citation type="journal article" date="2020" name="Fungal Divers.">
        <title>Resolving the Mortierellaceae phylogeny through synthesis of multi-gene phylogenetics and phylogenomics.</title>
        <authorList>
            <person name="Vandepol N."/>
            <person name="Liber J."/>
            <person name="Desiro A."/>
            <person name="Na H."/>
            <person name="Kennedy M."/>
            <person name="Barry K."/>
            <person name="Grigoriev I.V."/>
            <person name="Miller A.N."/>
            <person name="O'Donnell K."/>
            <person name="Stajich J.E."/>
            <person name="Bonito G."/>
        </authorList>
    </citation>
    <scope>NUCLEOTIDE SEQUENCE</scope>
    <source>
        <strain evidence="6">NVP1</strain>
    </source>
</reference>